<sequence>MLGLKRPRQDEGLDLKCKKPRPWQASPRLGLADHDQSVRFGAPSFPLIDSTDGDEPENNTVGPTADHSPWKRARSAPTQGLVSYPVSAVSTPGPILPDDDLLAGVHGCQSSHALHISSSSISLGMDCLTLTTGGQATNANCMTGAMDGVAFPNDKVRLASTARLPSPISGDDMEMNRGDNTSHSAKTVYQLPRPSPSTIGMISTLPSGERAHTKTLASKFPAAKSKIVTGYRVDCEQCRRRVPGHYIHLRR</sequence>
<reference evidence="2" key="1">
    <citation type="submission" date="2022-11" db="EMBL/GenBank/DDBJ databases">
        <authorList>
            <person name="Petersen C."/>
        </authorList>
    </citation>
    <scope>NUCLEOTIDE SEQUENCE</scope>
    <source>
        <strain evidence="2">IBT 21917</strain>
    </source>
</reference>
<accession>A0A9W9IMK5</accession>
<gene>
    <name evidence="2" type="ORF">N7492_003687</name>
</gene>
<evidence type="ECO:0000256" key="1">
    <source>
        <dbReference type="SAM" id="MobiDB-lite"/>
    </source>
</evidence>
<evidence type="ECO:0000313" key="3">
    <source>
        <dbReference type="Proteomes" id="UP001146351"/>
    </source>
</evidence>
<evidence type="ECO:0000313" key="2">
    <source>
        <dbReference type="EMBL" id="KAJ5180477.1"/>
    </source>
</evidence>
<feature type="compositionally biased region" description="Basic and acidic residues" evidence="1">
    <location>
        <begin position="7"/>
        <end position="17"/>
    </location>
</feature>
<comment type="caution">
    <text evidence="2">The sequence shown here is derived from an EMBL/GenBank/DDBJ whole genome shotgun (WGS) entry which is preliminary data.</text>
</comment>
<dbReference type="OrthoDB" id="2446291at2759"/>
<reference evidence="2" key="2">
    <citation type="journal article" date="2023" name="IMA Fungus">
        <title>Comparative genomic study of the Penicillium genus elucidates a diverse pangenome and 15 lateral gene transfer events.</title>
        <authorList>
            <person name="Petersen C."/>
            <person name="Sorensen T."/>
            <person name="Nielsen M.R."/>
            <person name="Sondergaard T.E."/>
            <person name="Sorensen J.L."/>
            <person name="Fitzpatrick D.A."/>
            <person name="Frisvad J.C."/>
            <person name="Nielsen K.L."/>
        </authorList>
    </citation>
    <scope>NUCLEOTIDE SEQUENCE</scope>
    <source>
        <strain evidence="2">IBT 21917</strain>
    </source>
</reference>
<protein>
    <submittedName>
        <fullName evidence="2">Uncharacterized protein</fullName>
    </submittedName>
</protein>
<name>A0A9W9IMK5_9EURO</name>
<proteinExistence type="predicted"/>
<dbReference type="AlphaFoldDB" id="A0A9W9IMK5"/>
<dbReference type="Proteomes" id="UP001146351">
    <property type="component" value="Unassembled WGS sequence"/>
</dbReference>
<keyword evidence="3" id="KW-1185">Reference proteome</keyword>
<organism evidence="2 3">
    <name type="scientific">Penicillium capsulatum</name>
    <dbReference type="NCBI Taxonomy" id="69766"/>
    <lineage>
        <taxon>Eukaryota</taxon>
        <taxon>Fungi</taxon>
        <taxon>Dikarya</taxon>
        <taxon>Ascomycota</taxon>
        <taxon>Pezizomycotina</taxon>
        <taxon>Eurotiomycetes</taxon>
        <taxon>Eurotiomycetidae</taxon>
        <taxon>Eurotiales</taxon>
        <taxon>Aspergillaceae</taxon>
        <taxon>Penicillium</taxon>
    </lineage>
</organism>
<dbReference type="EMBL" id="JAPQKO010000002">
    <property type="protein sequence ID" value="KAJ5180477.1"/>
    <property type="molecule type" value="Genomic_DNA"/>
</dbReference>
<feature type="region of interest" description="Disordered" evidence="1">
    <location>
        <begin position="1"/>
        <end position="72"/>
    </location>
</feature>